<proteinExistence type="predicted"/>
<dbReference type="PANTHER" id="PTHR46344:SF27">
    <property type="entry name" value="KELCH REPEAT SUPERFAMILY PROTEIN"/>
    <property type="match status" value="1"/>
</dbReference>
<feature type="region of interest" description="Disordered" evidence="3">
    <location>
        <begin position="766"/>
        <end position="786"/>
    </location>
</feature>
<evidence type="ECO:0000256" key="3">
    <source>
        <dbReference type="SAM" id="MobiDB-lite"/>
    </source>
</evidence>
<keyword evidence="4" id="KW-0472">Membrane</keyword>
<keyword evidence="4" id="KW-1133">Transmembrane helix</keyword>
<evidence type="ECO:0000313" key="6">
    <source>
        <dbReference type="EMBL" id="CAD9033950.1"/>
    </source>
</evidence>
<dbReference type="PANTHER" id="PTHR46344">
    <property type="entry name" value="OS02G0202900 PROTEIN"/>
    <property type="match status" value="1"/>
</dbReference>
<dbReference type="SUPFAM" id="SSF117281">
    <property type="entry name" value="Kelch motif"/>
    <property type="match status" value="1"/>
</dbReference>
<name>A0A7S1J6D9_9EUGL</name>
<dbReference type="Pfam" id="PF01344">
    <property type="entry name" value="Kelch_1"/>
    <property type="match status" value="1"/>
</dbReference>
<dbReference type="Gene3D" id="2.120.10.80">
    <property type="entry name" value="Kelch-type beta propeller"/>
    <property type="match status" value="1"/>
</dbReference>
<feature type="region of interest" description="Disordered" evidence="3">
    <location>
        <begin position="824"/>
        <end position="939"/>
    </location>
</feature>
<sequence length="939" mass="102661">MDGCCLHRIVLLVLLVCCFFPVAVNSDLHCLFDGLQRSDHMVLRQGFAYFLNKVFMLGGLRSNCTIQAHCPPLADMVEFNFVDATWLPRPPLPTPRADMATTSLGWDNGAYHSVFAIGGFEYDSFQDEYSVVSTVEEYRVDKNTWISRPSLVHARTKASVVAVGRRLYVLGGIKVVASSTQDLDADVFVAEVEMYDPLVGHWFILPDSKNQRSKFIPRMEMAVTSVVLPSLGACIITLGGHGPQIDSKGTTQIYATESHHWFTFDDLQLRSQPESIGIAEHRGLVYMVASSHGTGASGGLATSVSKLEYTRSQQKWAIIKRFERPVPLVALIPAFNALYLFTESAFNHMETQSICAVQVLSIIQGWKHFGVTHSLLCASLYMLPVLFCLMVGYVRLKASFGHHQVWPYMRPTLSDKQVLRRLEIAGHQLNPISYLLAVFEPLPSSAVLITILNIGHLSLDLGFLLFVSLTDTRTTLLCGLAAWGCSLAVRGLMMWADERPPMIVVALRVLFHVDMFRVMRFAGVPLLCQMLQADIVLRAVPLLVLRAQIVIHDLQHSASTSLWDAILSAVSVLCICATFGYCDRRDAVWQSPGLSPWVHALALVCSALEAAMRAVVLSCVLLTDHLAVLCFAEAVTVALAQHQARVWPSRHALMDLIAQCFIKPNPVSTILRHGGLLCPASHVCGPPLPTTAWQHPSALGARAPLYLRALPYYSFRTVQYALALATLPAPLVGPPPVRLVRYLLPVLLWLGLLGLDAWLARNPGRRGTCQDVGRSSREFPFTGSDDEGAEDLRRRCIWTHEWAAAQTAYVPAISPTPLALLPSSSESTLDRGQLLPPKRWPPVVPRPSSAGLSPGSREGLHPSPTLAIEPTSPPNLTPHPAPGTDRDPTALSKDACVGPSTQGDQGSDAANESVDSSDGRLSISDYESDSSVPGLEAGP</sequence>
<feature type="compositionally biased region" description="Polar residues" evidence="3">
    <location>
        <begin position="899"/>
        <end position="916"/>
    </location>
</feature>
<evidence type="ECO:0000256" key="2">
    <source>
        <dbReference type="ARBA" id="ARBA00022737"/>
    </source>
</evidence>
<evidence type="ECO:0000256" key="5">
    <source>
        <dbReference type="SAM" id="SignalP"/>
    </source>
</evidence>
<dbReference type="InterPro" id="IPR006652">
    <property type="entry name" value="Kelch_1"/>
</dbReference>
<dbReference type="InterPro" id="IPR015915">
    <property type="entry name" value="Kelch-typ_b-propeller"/>
</dbReference>
<feature type="compositionally biased region" description="Pro residues" evidence="3">
    <location>
        <begin position="871"/>
        <end position="881"/>
    </location>
</feature>
<evidence type="ECO:0000256" key="4">
    <source>
        <dbReference type="SAM" id="Phobius"/>
    </source>
</evidence>
<accession>A0A7S1J6D9</accession>
<keyword evidence="2" id="KW-0677">Repeat</keyword>
<organism evidence="6">
    <name type="scientific">Eutreptiella gymnastica</name>
    <dbReference type="NCBI Taxonomy" id="73025"/>
    <lineage>
        <taxon>Eukaryota</taxon>
        <taxon>Discoba</taxon>
        <taxon>Euglenozoa</taxon>
        <taxon>Euglenida</taxon>
        <taxon>Spirocuta</taxon>
        <taxon>Euglenophyceae</taxon>
        <taxon>Eutreptiales</taxon>
        <taxon>Eutreptiaceae</taxon>
        <taxon>Eutreptiella</taxon>
    </lineage>
</organism>
<keyword evidence="4" id="KW-0812">Transmembrane</keyword>
<dbReference type="AlphaFoldDB" id="A0A7S1J6D9"/>
<gene>
    <name evidence="6" type="ORF">EGYM00392_LOCUS45099</name>
</gene>
<keyword evidence="5" id="KW-0732">Signal</keyword>
<dbReference type="EMBL" id="HBGA01122405">
    <property type="protein sequence ID" value="CAD9033950.1"/>
    <property type="molecule type" value="Transcribed_RNA"/>
</dbReference>
<evidence type="ECO:0000256" key="1">
    <source>
        <dbReference type="ARBA" id="ARBA00022441"/>
    </source>
</evidence>
<reference evidence="6" key="1">
    <citation type="submission" date="2021-01" db="EMBL/GenBank/DDBJ databases">
        <authorList>
            <person name="Corre E."/>
            <person name="Pelletier E."/>
            <person name="Niang G."/>
            <person name="Scheremetjew M."/>
            <person name="Finn R."/>
            <person name="Kale V."/>
            <person name="Holt S."/>
            <person name="Cochrane G."/>
            <person name="Meng A."/>
            <person name="Brown T."/>
            <person name="Cohen L."/>
        </authorList>
    </citation>
    <scope>NUCLEOTIDE SEQUENCE</scope>
    <source>
        <strain evidence="6">NIES-381</strain>
    </source>
</reference>
<feature type="signal peptide" evidence="5">
    <location>
        <begin position="1"/>
        <end position="26"/>
    </location>
</feature>
<keyword evidence="1" id="KW-0880">Kelch repeat</keyword>
<feature type="transmembrane region" description="Helical" evidence="4">
    <location>
        <begin position="446"/>
        <end position="469"/>
    </location>
</feature>
<feature type="transmembrane region" description="Helical" evidence="4">
    <location>
        <begin position="476"/>
        <end position="496"/>
    </location>
</feature>
<feature type="chain" id="PRO_5030945029" evidence="5">
    <location>
        <begin position="27"/>
        <end position="939"/>
    </location>
</feature>
<protein>
    <submittedName>
        <fullName evidence="6">Uncharacterized protein</fullName>
    </submittedName>
</protein>
<dbReference type="SMART" id="SM00612">
    <property type="entry name" value="Kelch"/>
    <property type="match status" value="2"/>
</dbReference>
<feature type="transmembrane region" description="Helical" evidence="4">
    <location>
        <begin position="375"/>
        <end position="396"/>
    </location>
</feature>